<dbReference type="SUPFAM" id="SSF48264">
    <property type="entry name" value="Cytochrome P450"/>
    <property type="match status" value="1"/>
</dbReference>
<dbReference type="EMBL" id="CP058322">
    <property type="protein sequence ID" value="QLD27956.1"/>
    <property type="molecule type" value="Genomic_DNA"/>
</dbReference>
<dbReference type="GO" id="GO:0005506">
    <property type="term" value="F:iron ion binding"/>
    <property type="evidence" value="ECO:0007669"/>
    <property type="project" value="InterPro"/>
</dbReference>
<dbReference type="GO" id="GO:0004497">
    <property type="term" value="F:monooxygenase activity"/>
    <property type="evidence" value="ECO:0007669"/>
    <property type="project" value="UniProtKB-KW"/>
</dbReference>
<feature type="region of interest" description="Disordered" evidence="3">
    <location>
        <begin position="1"/>
        <end position="35"/>
    </location>
</feature>
<dbReference type="InterPro" id="IPR017972">
    <property type="entry name" value="Cyt_P450_CS"/>
</dbReference>
<dbReference type="PRINTS" id="PR00359">
    <property type="entry name" value="BP450"/>
</dbReference>
<comment type="similarity">
    <text evidence="1 2">Belongs to the cytochrome P450 family.</text>
</comment>
<dbReference type="KEGG" id="mcab:HXZ27_30215"/>
<dbReference type="InterPro" id="IPR002397">
    <property type="entry name" value="Cyt_P450_B"/>
</dbReference>
<keyword evidence="2" id="KW-0503">Monooxygenase</keyword>
<dbReference type="InterPro" id="IPR001128">
    <property type="entry name" value="Cyt_P450"/>
</dbReference>
<dbReference type="GO" id="GO:0016705">
    <property type="term" value="F:oxidoreductase activity, acting on paired donors, with incorporation or reduction of molecular oxygen"/>
    <property type="evidence" value="ECO:0007669"/>
    <property type="project" value="InterPro"/>
</dbReference>
<dbReference type="InterPro" id="IPR036396">
    <property type="entry name" value="Cyt_P450_sf"/>
</dbReference>
<dbReference type="PRINTS" id="PR00385">
    <property type="entry name" value="P450"/>
</dbReference>
<feature type="compositionally biased region" description="Pro residues" evidence="3">
    <location>
        <begin position="121"/>
        <end position="131"/>
    </location>
</feature>
<evidence type="ECO:0000313" key="5">
    <source>
        <dbReference type="Proteomes" id="UP000509335"/>
    </source>
</evidence>
<evidence type="ECO:0000313" key="4">
    <source>
        <dbReference type="EMBL" id="QLD27956.1"/>
    </source>
</evidence>
<evidence type="ECO:0000256" key="2">
    <source>
        <dbReference type="RuleBase" id="RU000461"/>
    </source>
</evidence>
<feature type="compositionally biased region" description="Gly residues" evidence="3">
    <location>
        <begin position="103"/>
        <end position="120"/>
    </location>
</feature>
<keyword evidence="2" id="KW-0408">Iron</keyword>
<keyword evidence="2" id="KW-0560">Oxidoreductase</keyword>
<sequence length="453" mass="48495">MNTETERTLADGGTPETATPGSPVDPTPAYPFAPECPFRLPPELARLRREAPVARVRLATGTPAYLVSSYQHVRQVLTDERFSRRPVRARAVDGQLGRPPEGQRGGPPEGRPGGPDAGRPGGPPAGPPRPAAPAFDFGLSVADPADHARWRRHVNQVFNARQAEAMRPRVAQLVENLLDELAGVPQPVDLMEHFAFQLPLRVLCALFEVPDDLRPAFEEWAASLRASGASMAAFGAVMSGLHRAAVELVAARRARPGDGPLSQLIRQPGALSDDDLVSTVLLLAIAGYETVATQLGNGLLALFQHPAELARLRSGEQPSDDAVEEILRYAQASTGFAGMVYATCDVTVADVVIPAGAAVFVSIDSAGRDELRLPDPESFDLSRGSVNSHLAFGVGAHFCLGAPLARVELQESLGRLFARFPDLALATPVADVVMVSNRFNRRPARLDVRLRAD</sequence>
<reference evidence="4 5" key="1">
    <citation type="submission" date="2020-07" db="EMBL/GenBank/DDBJ databases">
        <title>A bifunctional nitrone conjugated secondary metabolite targeting the ribosome.</title>
        <authorList>
            <person name="Limbrick E.M."/>
            <person name="Graf M."/>
            <person name="Derewacz D.K."/>
            <person name="Nguyen F."/>
            <person name="Spraggins J.M."/>
            <person name="Wieland M."/>
            <person name="Ynigez-Gutierrez A.E."/>
            <person name="Reisman B.J."/>
            <person name="Zinshteyn B."/>
            <person name="McCulloch K."/>
            <person name="Iverson T.M."/>
            <person name="Green R."/>
            <person name="Wilson D.N."/>
            <person name="Bachmann B.O."/>
        </authorList>
    </citation>
    <scope>NUCLEOTIDE SEQUENCE [LARGE SCALE GENOMIC DNA]</scope>
    <source>
        <strain evidence="5">aurantiaca</strain>
    </source>
</reference>
<proteinExistence type="inferred from homology"/>
<protein>
    <submittedName>
        <fullName evidence="4">Cytochrome P450</fullName>
    </submittedName>
</protein>
<evidence type="ECO:0000256" key="3">
    <source>
        <dbReference type="SAM" id="MobiDB-lite"/>
    </source>
</evidence>
<name>A0A7H8XSH3_9ACTN</name>
<dbReference type="PANTHER" id="PTHR46696:SF1">
    <property type="entry name" value="CYTOCHROME P450 YJIB-RELATED"/>
    <property type="match status" value="1"/>
</dbReference>
<evidence type="ECO:0000256" key="1">
    <source>
        <dbReference type="ARBA" id="ARBA00010617"/>
    </source>
</evidence>
<dbReference type="CDD" id="cd11029">
    <property type="entry name" value="CYP107-like"/>
    <property type="match status" value="1"/>
</dbReference>
<dbReference type="Proteomes" id="UP000509335">
    <property type="component" value="Chromosome"/>
</dbReference>
<keyword evidence="2" id="KW-0349">Heme</keyword>
<dbReference type="Pfam" id="PF00067">
    <property type="entry name" value="p450"/>
    <property type="match status" value="1"/>
</dbReference>
<keyword evidence="2" id="KW-0479">Metal-binding</keyword>
<accession>A0A7H8XSH3</accession>
<feature type="region of interest" description="Disordered" evidence="3">
    <location>
        <begin position="86"/>
        <end position="137"/>
    </location>
</feature>
<dbReference type="GO" id="GO:0020037">
    <property type="term" value="F:heme binding"/>
    <property type="evidence" value="ECO:0007669"/>
    <property type="project" value="InterPro"/>
</dbReference>
<dbReference type="AlphaFoldDB" id="A0A7H8XSH3"/>
<dbReference type="PROSITE" id="PS00086">
    <property type="entry name" value="CYTOCHROME_P450"/>
    <property type="match status" value="1"/>
</dbReference>
<gene>
    <name evidence="4" type="ORF">HXZ27_30215</name>
</gene>
<dbReference type="Gene3D" id="1.10.630.10">
    <property type="entry name" value="Cytochrome P450"/>
    <property type="match status" value="1"/>
</dbReference>
<organism evidence="4 5">
    <name type="scientific">Micromonospora carbonacea</name>
    <dbReference type="NCBI Taxonomy" id="47853"/>
    <lineage>
        <taxon>Bacteria</taxon>
        <taxon>Bacillati</taxon>
        <taxon>Actinomycetota</taxon>
        <taxon>Actinomycetes</taxon>
        <taxon>Micromonosporales</taxon>
        <taxon>Micromonosporaceae</taxon>
        <taxon>Micromonospora</taxon>
    </lineage>
</organism>
<dbReference type="PANTHER" id="PTHR46696">
    <property type="entry name" value="P450, PUTATIVE (EUROFUNG)-RELATED"/>
    <property type="match status" value="1"/>
</dbReference>